<dbReference type="RefSeq" id="WP_269745488.1">
    <property type="nucleotide sequence ID" value="NZ_LANP01000026.1"/>
</dbReference>
<evidence type="ECO:0000313" key="1">
    <source>
        <dbReference type="EMBL" id="KJV55196.1"/>
    </source>
</evidence>
<evidence type="ECO:0000313" key="2">
    <source>
        <dbReference type="Proteomes" id="UP000033616"/>
    </source>
</evidence>
<comment type="caution">
    <text evidence="1">The sequence shown here is derived from an EMBL/GenBank/DDBJ whole genome shotgun (WGS) entry which is preliminary data.</text>
</comment>
<protein>
    <submittedName>
        <fullName evidence="1">Uncharacterized protein</fullName>
    </submittedName>
</protein>
<accession>A0A0F3MHR5</accession>
<sequence length="44" mass="5310">MKNEKYQKNEEYMRTILYASITTAIHDTIEDMSLTKKILLRYLV</sequence>
<keyword evidence="2" id="KW-1185">Reference proteome</keyword>
<organism evidence="1 2">
    <name type="scientific">Orientia chuto str. Dubai</name>
    <dbReference type="NCBI Taxonomy" id="1359168"/>
    <lineage>
        <taxon>Bacteria</taxon>
        <taxon>Pseudomonadati</taxon>
        <taxon>Pseudomonadota</taxon>
        <taxon>Alphaproteobacteria</taxon>
        <taxon>Rickettsiales</taxon>
        <taxon>Rickettsiaceae</taxon>
        <taxon>Rickettsieae</taxon>
        <taxon>Orientia</taxon>
    </lineage>
</organism>
<gene>
    <name evidence="1" type="ORF">OCHUTO_0935</name>
</gene>
<name>A0A0F3MHR5_9RICK</name>
<dbReference type="AlphaFoldDB" id="A0A0F3MHR5"/>
<dbReference type="Proteomes" id="UP000033616">
    <property type="component" value="Unassembled WGS sequence"/>
</dbReference>
<reference evidence="1 2" key="1">
    <citation type="submission" date="2015-02" db="EMBL/GenBank/DDBJ databases">
        <title>Genome Sequencing of Rickettsiales.</title>
        <authorList>
            <person name="Daugherty S.C."/>
            <person name="Su Q."/>
            <person name="Abolude K."/>
            <person name="Beier-Sexton M."/>
            <person name="Carlyon J.A."/>
            <person name="Carter R."/>
            <person name="Day N.P."/>
            <person name="Dumler S.J."/>
            <person name="Dyachenko V."/>
            <person name="Godinez A."/>
            <person name="Kurtti T.J."/>
            <person name="Lichay M."/>
            <person name="Mullins K.E."/>
            <person name="Ott S."/>
            <person name="Pappas-Brown V."/>
            <person name="Paris D.H."/>
            <person name="Patel P."/>
            <person name="Richards A.L."/>
            <person name="Sadzewicz L."/>
            <person name="Sears K."/>
            <person name="Seidman D."/>
            <person name="Sengamalay N."/>
            <person name="Stenos J."/>
            <person name="Tallon L.J."/>
            <person name="Vincent G."/>
            <person name="Fraser C.M."/>
            <person name="Munderloh U."/>
            <person name="Dunning-Hotopp J.C."/>
        </authorList>
    </citation>
    <scope>NUCLEOTIDE SEQUENCE [LARGE SCALE GENOMIC DNA]</scope>
    <source>
        <strain evidence="1 2">Fuller</strain>
    </source>
</reference>
<dbReference type="PATRIC" id="fig|1359168.3.peg.667"/>
<dbReference type="EMBL" id="LANP01000026">
    <property type="protein sequence ID" value="KJV55196.1"/>
    <property type="molecule type" value="Genomic_DNA"/>
</dbReference>
<proteinExistence type="predicted"/>